<proteinExistence type="predicted"/>
<dbReference type="Proteomes" id="UP001239445">
    <property type="component" value="Unassembled WGS sequence"/>
</dbReference>
<dbReference type="Pfam" id="PF13637">
    <property type="entry name" value="Ank_4"/>
    <property type="match status" value="1"/>
</dbReference>
<evidence type="ECO:0000259" key="4">
    <source>
        <dbReference type="Pfam" id="PF06985"/>
    </source>
</evidence>
<keyword evidence="6" id="KW-1185">Reference proteome</keyword>
<dbReference type="Pfam" id="PF12796">
    <property type="entry name" value="Ank_2"/>
    <property type="match status" value="5"/>
</dbReference>
<dbReference type="InterPro" id="IPR036770">
    <property type="entry name" value="Ankyrin_rpt-contain_sf"/>
</dbReference>
<sequence>MSLYHGPTLPVGAIRLLRLLPCLDKASRIECTLSPYCLLDSASTHPFEALSYVWGSQKSPEPILVNGFECEIGENLHAALLRLRDGFVERVIWVDAICINQQDNTEKSYQVQSMAKIYAKASRVLVWLGTATETSELALHHIRRAGGQRVATKASTQTTEQDTKATEKAVFDLLKRPWFERIWVLQEAAAARHVLIMCGPTVIDGYAFCAGLNALQLSYQKYPELEGLIPPILYLVQDAVFRPQYEEIEKFNPQERFSLKIRPLCELVDMYHSHKATVCLDKVYALLGMSDDSPHLAGLEANYDAAWERVLDTLARFCLSKNISISVSTENGAEAVMVIEARGCILGEVSSAGEDMNQDQGQSDRPPQYDNQQVRITWKDTPSHFEEKTSFTFHAAAKAVRKGDFICLLRGARTPTVIRLRDHVSTIIRIAIPPTDDLNKRVASITAFPDNLLLIWDWNTSQPKWHSGEEYWSFIRSRGVPTCSMAVCRCLHQLDKAARLWDVGRWLSRMEKWEEAAKTFQSALESYKAGMAERSLDKTCLGHGLCRDMDEKTLGIMGTPVIDDNSAKAQESEERIKEIQSWATKNGLEVVVRLLVDKDASIEVTGSLGQALWWWAVENGHGAVIWLLADKGANIETAKRDQISGQKWTPIWLAAKNGHEAVVRILIDKGANIEVKDDDRTPLLCAAENGYKAVVRLLLEKGANVEAADYDMQTPISRAARNGHEAIVRLLIDKGANTEALDIYQQTPLFWAARDGNEAVIRLLVDKGADIDAVDRRQRTPLAWAAANGHATAVRLLVDKGADIEALGRCVDTPLWLAARSGHEATVRLLIDEGADIETVDRFQRTPLLWAAKMGFEAVVRLLVDKGANIEAVDVDKRTPLVWAAANGHVTAIRLLVDKGANIEAVDYGKQTPLVCAAEKGHITAVRVLIDKGANIEASGYLEPTPLRLAARNGYEVIVRLLVDEGADIEAIDDFQRTPLLWAARNGHEAVVRLLVDKGANIEAVNRYKQTPLSMAASEGHQAVVRLLVDKGANIEALDRYRRTPLSLAARGGHEAVVQLLKSHSTRLL</sequence>
<evidence type="ECO:0000313" key="5">
    <source>
        <dbReference type="EMBL" id="KAK1752434.1"/>
    </source>
</evidence>
<feature type="repeat" description="ANK" evidence="3">
    <location>
        <begin position="711"/>
        <end position="743"/>
    </location>
</feature>
<evidence type="ECO:0000256" key="1">
    <source>
        <dbReference type="ARBA" id="ARBA00022737"/>
    </source>
</evidence>
<name>A0AAJ0B7Z3_9PEZI</name>
<dbReference type="PROSITE" id="PS50088">
    <property type="entry name" value="ANK_REPEAT"/>
    <property type="match status" value="12"/>
</dbReference>
<feature type="repeat" description="ANK" evidence="3">
    <location>
        <begin position="646"/>
        <end position="678"/>
    </location>
</feature>
<dbReference type="SUPFAM" id="SSF48403">
    <property type="entry name" value="Ankyrin repeat"/>
    <property type="match status" value="2"/>
</dbReference>
<feature type="repeat" description="ANK" evidence="3">
    <location>
        <begin position="813"/>
        <end position="842"/>
    </location>
</feature>
<evidence type="ECO:0000256" key="3">
    <source>
        <dbReference type="PROSITE-ProRule" id="PRU00023"/>
    </source>
</evidence>
<evidence type="ECO:0000256" key="2">
    <source>
        <dbReference type="ARBA" id="ARBA00023043"/>
    </source>
</evidence>
<feature type="repeat" description="ANK" evidence="3">
    <location>
        <begin position="1008"/>
        <end position="1040"/>
    </location>
</feature>
<dbReference type="InterPro" id="IPR002110">
    <property type="entry name" value="Ankyrin_rpt"/>
</dbReference>
<dbReference type="SMART" id="SM00248">
    <property type="entry name" value="ANK"/>
    <property type="match status" value="15"/>
</dbReference>
<dbReference type="PROSITE" id="PS50297">
    <property type="entry name" value="ANK_REP_REGION"/>
    <property type="match status" value="12"/>
</dbReference>
<dbReference type="PANTHER" id="PTHR24198:SF165">
    <property type="entry name" value="ANKYRIN REPEAT-CONTAINING PROTEIN-RELATED"/>
    <property type="match status" value="1"/>
</dbReference>
<feature type="repeat" description="ANK" evidence="3">
    <location>
        <begin position="909"/>
        <end position="941"/>
    </location>
</feature>
<feature type="repeat" description="ANK" evidence="3">
    <location>
        <begin position="678"/>
        <end position="710"/>
    </location>
</feature>
<feature type="repeat" description="ANK" evidence="3">
    <location>
        <begin position="942"/>
        <end position="974"/>
    </location>
</feature>
<dbReference type="EMBL" id="MU839839">
    <property type="protein sequence ID" value="KAK1752434.1"/>
    <property type="molecule type" value="Genomic_DNA"/>
</dbReference>
<dbReference type="InterPro" id="IPR010730">
    <property type="entry name" value="HET"/>
</dbReference>
<dbReference type="Gene3D" id="1.25.40.20">
    <property type="entry name" value="Ankyrin repeat-containing domain"/>
    <property type="match status" value="6"/>
</dbReference>
<feature type="repeat" description="ANK" evidence="3">
    <location>
        <begin position="843"/>
        <end position="875"/>
    </location>
</feature>
<dbReference type="Pfam" id="PF06985">
    <property type="entry name" value="HET"/>
    <property type="match status" value="1"/>
</dbReference>
<reference evidence="5" key="1">
    <citation type="submission" date="2023-06" db="EMBL/GenBank/DDBJ databases">
        <title>Genome-scale phylogeny and comparative genomics of the fungal order Sordariales.</title>
        <authorList>
            <consortium name="Lawrence Berkeley National Laboratory"/>
            <person name="Hensen N."/>
            <person name="Bonometti L."/>
            <person name="Westerberg I."/>
            <person name="Brannstrom I.O."/>
            <person name="Guillou S."/>
            <person name="Cros-Aarteil S."/>
            <person name="Calhoun S."/>
            <person name="Haridas S."/>
            <person name="Kuo A."/>
            <person name="Mondo S."/>
            <person name="Pangilinan J."/>
            <person name="Riley R."/>
            <person name="Labutti K."/>
            <person name="Andreopoulos B."/>
            <person name="Lipzen A."/>
            <person name="Chen C."/>
            <person name="Yanf M."/>
            <person name="Daum C."/>
            <person name="Ng V."/>
            <person name="Clum A."/>
            <person name="Steindorff A."/>
            <person name="Ohm R."/>
            <person name="Martin F."/>
            <person name="Silar P."/>
            <person name="Natvig D."/>
            <person name="Lalanne C."/>
            <person name="Gautier V."/>
            <person name="Ament-Velasquez S.L."/>
            <person name="Kruys A."/>
            <person name="Hutchinson M.I."/>
            <person name="Powell A.J."/>
            <person name="Barry K."/>
            <person name="Miller A.N."/>
            <person name="Grigoriev I.V."/>
            <person name="Debuchy R."/>
            <person name="Gladieux P."/>
            <person name="Thoren M.H."/>
            <person name="Johannesson H."/>
        </authorList>
    </citation>
    <scope>NUCLEOTIDE SEQUENCE</scope>
    <source>
        <strain evidence="5">PSN4</strain>
    </source>
</reference>
<comment type="caution">
    <text evidence="5">The sequence shown here is derived from an EMBL/GenBank/DDBJ whole genome shotgun (WGS) entry which is preliminary data.</text>
</comment>
<organism evidence="5 6">
    <name type="scientific">Echria macrotheca</name>
    <dbReference type="NCBI Taxonomy" id="438768"/>
    <lineage>
        <taxon>Eukaryota</taxon>
        <taxon>Fungi</taxon>
        <taxon>Dikarya</taxon>
        <taxon>Ascomycota</taxon>
        <taxon>Pezizomycotina</taxon>
        <taxon>Sordariomycetes</taxon>
        <taxon>Sordariomycetidae</taxon>
        <taxon>Sordariales</taxon>
        <taxon>Schizotheciaceae</taxon>
        <taxon>Echria</taxon>
    </lineage>
</organism>
<feature type="repeat" description="ANK" evidence="3">
    <location>
        <begin position="876"/>
        <end position="908"/>
    </location>
</feature>
<dbReference type="AlphaFoldDB" id="A0AAJ0B7Z3"/>
<gene>
    <name evidence="5" type="ORF">QBC47DRAFT_388474</name>
</gene>
<keyword evidence="2 3" id="KW-0040">ANK repeat</keyword>
<keyword evidence="1" id="KW-0677">Repeat</keyword>
<feature type="repeat" description="ANK" evidence="3">
    <location>
        <begin position="744"/>
        <end position="776"/>
    </location>
</feature>
<accession>A0AAJ0B7Z3</accession>
<feature type="domain" description="Heterokaryon incompatibility" evidence="4">
    <location>
        <begin position="47"/>
        <end position="187"/>
    </location>
</feature>
<feature type="repeat" description="ANK" evidence="3">
    <location>
        <begin position="975"/>
        <end position="1007"/>
    </location>
</feature>
<dbReference type="PANTHER" id="PTHR24198">
    <property type="entry name" value="ANKYRIN REPEAT AND PROTEIN KINASE DOMAIN-CONTAINING PROTEIN"/>
    <property type="match status" value="1"/>
</dbReference>
<feature type="repeat" description="ANK" evidence="3">
    <location>
        <begin position="777"/>
        <end position="809"/>
    </location>
</feature>
<protein>
    <submittedName>
        <fullName evidence="5">Ankyrin repeat-containing domain protein</fullName>
    </submittedName>
</protein>
<evidence type="ECO:0000313" key="6">
    <source>
        <dbReference type="Proteomes" id="UP001239445"/>
    </source>
</evidence>